<accession>A0A0P8BMH4</accession>
<dbReference type="InterPro" id="IPR022254">
    <property type="entry name" value="DUF3775"/>
</dbReference>
<evidence type="ECO:0000313" key="2">
    <source>
        <dbReference type="EMBL" id="SCC81041.1"/>
    </source>
</evidence>
<gene>
    <name evidence="2" type="ORF">GA0071312_1971</name>
    <name evidence="1" type="ORF">HLUCCO17_09000</name>
</gene>
<dbReference type="Pfam" id="PF12616">
    <property type="entry name" value="DUF3775"/>
    <property type="match status" value="1"/>
</dbReference>
<evidence type="ECO:0000313" key="1">
    <source>
        <dbReference type="EMBL" id="KPQ10815.1"/>
    </source>
</evidence>
<dbReference type="OrthoDB" id="5641374at2"/>
<dbReference type="RefSeq" id="WP_074444822.1">
    <property type="nucleotide sequence ID" value="NZ_FMBM01000002.1"/>
</dbReference>
<sequence length="140" mass="15319">MTIRDESPVELNISVSTVHEIILHARAYDVKVAPGVGAEGSNPIDDDEMRILESRRDDYTGPELRAVINGLNDSEAVDLIALAWIGRGDFDRASFEEARALAVDRHGDKNADYLMGMPLLGDYLEEGLAELGHPVSEEGE</sequence>
<dbReference type="STRING" id="1653334.GA0071312_1971"/>
<dbReference type="Proteomes" id="UP000182800">
    <property type="component" value="Unassembled WGS sequence"/>
</dbReference>
<dbReference type="EMBL" id="FMBM01000002">
    <property type="protein sequence ID" value="SCC81041.1"/>
    <property type="molecule type" value="Genomic_DNA"/>
</dbReference>
<evidence type="ECO:0000313" key="3">
    <source>
        <dbReference type="Proteomes" id="UP000050497"/>
    </source>
</evidence>
<proteinExistence type="predicted"/>
<evidence type="ECO:0000313" key="4">
    <source>
        <dbReference type="Proteomes" id="UP000182800"/>
    </source>
</evidence>
<comment type="caution">
    <text evidence="1">The sequence shown here is derived from an EMBL/GenBank/DDBJ whole genome shotgun (WGS) entry which is preliminary data.</text>
</comment>
<dbReference type="EMBL" id="LJSX01000012">
    <property type="protein sequence ID" value="KPQ10815.1"/>
    <property type="molecule type" value="Genomic_DNA"/>
</dbReference>
<evidence type="ECO:0008006" key="5">
    <source>
        <dbReference type="Google" id="ProtNLM"/>
    </source>
</evidence>
<dbReference type="Proteomes" id="UP000050497">
    <property type="component" value="Unassembled WGS sequence"/>
</dbReference>
<reference evidence="1 3" key="1">
    <citation type="submission" date="2015-09" db="EMBL/GenBank/DDBJ databases">
        <title>Identification and resolution of microdiversity through metagenomic sequencing of parallel consortia.</title>
        <authorList>
            <person name="Nelson W.C."/>
            <person name="Romine M.F."/>
            <person name="Lindemann S.R."/>
        </authorList>
    </citation>
    <scope>NUCLEOTIDE SEQUENCE [LARGE SCALE GENOMIC DNA]</scope>
    <source>
        <strain evidence="1">HL-109</strain>
    </source>
</reference>
<dbReference type="PATRIC" id="fig|1653334.4.peg.2901"/>
<protein>
    <recommendedName>
        <fullName evidence="5">DUF3775 domain-containing protein</fullName>
    </recommendedName>
</protein>
<organism evidence="1 3">
    <name type="scientific">Saliniramus fredricksonii</name>
    <dbReference type="NCBI Taxonomy" id="1653334"/>
    <lineage>
        <taxon>Bacteria</taxon>
        <taxon>Pseudomonadati</taxon>
        <taxon>Pseudomonadota</taxon>
        <taxon>Alphaproteobacteria</taxon>
        <taxon>Hyphomicrobiales</taxon>
        <taxon>Salinarimonadaceae</taxon>
        <taxon>Saliniramus</taxon>
    </lineage>
</organism>
<reference evidence="2 4" key="2">
    <citation type="submission" date="2016-08" db="EMBL/GenBank/DDBJ databases">
        <authorList>
            <person name="Varghese N."/>
            <person name="Submissions Spin"/>
        </authorList>
    </citation>
    <scope>NUCLEOTIDE SEQUENCE [LARGE SCALE GENOMIC DNA]</scope>
    <source>
        <strain evidence="2 4">HL-109</strain>
    </source>
</reference>
<dbReference type="AlphaFoldDB" id="A0A0P8BMH4"/>
<name>A0A0P8BMH4_9HYPH</name>
<keyword evidence="4" id="KW-1185">Reference proteome</keyword>